<dbReference type="InterPro" id="IPR015422">
    <property type="entry name" value="PyrdxlP-dep_Trfase_small"/>
</dbReference>
<proteinExistence type="inferred from homology"/>
<dbReference type="Proteomes" id="UP000318709">
    <property type="component" value="Chromosome"/>
</dbReference>
<dbReference type="Gene3D" id="3.40.640.10">
    <property type="entry name" value="Type I PLP-dependent aspartate aminotransferase-like (Major domain)"/>
    <property type="match status" value="1"/>
</dbReference>
<name>A0A4Y6UBF2_9PROT</name>
<dbReference type="KEGG" id="swf:E3E12_06805"/>
<dbReference type="InterPro" id="IPR000653">
    <property type="entry name" value="DegT/StrS_aminotransferase"/>
</dbReference>
<dbReference type="GO" id="GO:0008483">
    <property type="term" value="F:transaminase activity"/>
    <property type="evidence" value="ECO:0007669"/>
    <property type="project" value="UniProtKB-KW"/>
</dbReference>
<keyword evidence="4" id="KW-0808">Transferase</keyword>
<dbReference type="Pfam" id="PF01041">
    <property type="entry name" value="DegT_DnrJ_EryC1"/>
    <property type="match status" value="1"/>
</dbReference>
<sequence length="370" mass="38979">MKSLPKRLEAVQAHGRFVLGPEVAELEGALAARVGGGVEAIGVSSGTDALLAILMGEGVGPGDAVFLPTFTYTATAEVILLLGAMPVFVDVDPDTFQIDMASLKRRHQAIVEAGTHRPRAVMGVDLFGQPAPWAALNDFASDHGLFTVDDAAQAFGATLAGRPLGGQAMATALSFFPSKPLGGWGDGGAILTADPRRAALYRSLRSHGEGRERYDVQRIGLNARLDTLQAAVLLAKLEIFDDDLKRRRHVAALYDRLLGGQGGLGVQVPARVPSSESAWAVYTVKLAGPAARAHVQKAFEAAGLPCAVYYPRPLHKQPAYSAVHDGAPLPVAEALSGQVLALPIHPDMTQGQVQRVANTLLEALRTPSES</sequence>
<dbReference type="PIRSF" id="PIRSF000390">
    <property type="entry name" value="PLP_StrS"/>
    <property type="match status" value="1"/>
</dbReference>
<dbReference type="RefSeq" id="WP_141444165.1">
    <property type="nucleotide sequence ID" value="NZ_CP038231.1"/>
</dbReference>
<keyword evidence="5" id="KW-1185">Reference proteome</keyword>
<dbReference type="InterPro" id="IPR015421">
    <property type="entry name" value="PyrdxlP-dep_Trfase_major"/>
</dbReference>
<dbReference type="CDD" id="cd00616">
    <property type="entry name" value="AHBA_syn"/>
    <property type="match status" value="1"/>
</dbReference>
<gene>
    <name evidence="4" type="ORF">E3E12_06805</name>
</gene>
<comment type="similarity">
    <text evidence="3">Belongs to the DegT/DnrJ/EryC1 family.</text>
</comment>
<evidence type="ECO:0000256" key="1">
    <source>
        <dbReference type="PIRSR" id="PIRSR000390-1"/>
    </source>
</evidence>
<protein>
    <submittedName>
        <fullName evidence="4">DegT/DnrJ/EryC1/StrS family aminotransferase</fullName>
    </submittedName>
</protein>
<evidence type="ECO:0000256" key="3">
    <source>
        <dbReference type="RuleBase" id="RU004508"/>
    </source>
</evidence>
<feature type="modified residue" description="N6-(pyridoxal phosphate)lysine" evidence="2">
    <location>
        <position position="179"/>
    </location>
</feature>
<dbReference type="PANTHER" id="PTHR30244:SF42">
    <property type="entry name" value="UDP-2-ACETAMIDO-2-DEOXY-3-OXO-D-GLUCURONATE AMINOTRANSFERASE"/>
    <property type="match status" value="1"/>
</dbReference>
<dbReference type="AlphaFoldDB" id="A0A4Y6UBF2"/>
<evidence type="ECO:0000313" key="5">
    <source>
        <dbReference type="Proteomes" id="UP000318709"/>
    </source>
</evidence>
<evidence type="ECO:0000256" key="2">
    <source>
        <dbReference type="PIRSR" id="PIRSR000390-2"/>
    </source>
</evidence>
<dbReference type="SUPFAM" id="SSF53383">
    <property type="entry name" value="PLP-dependent transferases"/>
    <property type="match status" value="1"/>
</dbReference>
<evidence type="ECO:0000313" key="4">
    <source>
        <dbReference type="EMBL" id="QDH14464.1"/>
    </source>
</evidence>
<keyword evidence="2 3" id="KW-0663">Pyridoxal phosphate</keyword>
<dbReference type="InterPro" id="IPR015424">
    <property type="entry name" value="PyrdxlP-dep_Trfase"/>
</dbReference>
<keyword evidence="4" id="KW-0032">Aminotransferase</keyword>
<dbReference type="OrthoDB" id="9768668at2"/>
<dbReference type="PANTHER" id="PTHR30244">
    <property type="entry name" value="TRANSAMINASE"/>
    <property type="match status" value="1"/>
</dbReference>
<feature type="active site" description="Proton acceptor" evidence="1">
    <location>
        <position position="179"/>
    </location>
</feature>
<accession>A0A4Y6UBF2</accession>
<organism evidence="4 5">
    <name type="scientific">Formicincola oecophyllae</name>
    <dbReference type="NCBI Taxonomy" id="2558361"/>
    <lineage>
        <taxon>Bacteria</taxon>
        <taxon>Pseudomonadati</taxon>
        <taxon>Pseudomonadota</taxon>
        <taxon>Alphaproteobacteria</taxon>
        <taxon>Acetobacterales</taxon>
        <taxon>Acetobacteraceae</taxon>
        <taxon>Formicincola</taxon>
    </lineage>
</organism>
<dbReference type="Gene3D" id="3.90.1150.10">
    <property type="entry name" value="Aspartate Aminotransferase, domain 1"/>
    <property type="match status" value="1"/>
</dbReference>
<reference evidence="4 5" key="1">
    <citation type="submission" date="2019-03" db="EMBL/GenBank/DDBJ databases">
        <title>The complete genome sequence of Swingsia_sp. F3b2 LMG30590(T).</title>
        <authorList>
            <person name="Chua K.-O."/>
            <person name="Chan K.-G."/>
            <person name="See-Too W.-S."/>
        </authorList>
    </citation>
    <scope>NUCLEOTIDE SEQUENCE [LARGE SCALE GENOMIC DNA]</scope>
    <source>
        <strain evidence="4 5">F3b2</strain>
    </source>
</reference>
<dbReference type="GO" id="GO:0030170">
    <property type="term" value="F:pyridoxal phosphate binding"/>
    <property type="evidence" value="ECO:0007669"/>
    <property type="project" value="TreeGrafter"/>
</dbReference>
<dbReference type="GO" id="GO:0000271">
    <property type="term" value="P:polysaccharide biosynthetic process"/>
    <property type="evidence" value="ECO:0007669"/>
    <property type="project" value="TreeGrafter"/>
</dbReference>
<dbReference type="EMBL" id="CP038231">
    <property type="protein sequence ID" value="QDH14464.1"/>
    <property type="molecule type" value="Genomic_DNA"/>
</dbReference>